<feature type="domain" description="DUF7041" evidence="1">
    <location>
        <begin position="12"/>
        <end position="96"/>
    </location>
</feature>
<dbReference type="AlphaFoldDB" id="A0A4Y2AK89"/>
<dbReference type="InterPro" id="IPR055469">
    <property type="entry name" value="DUF7041"/>
</dbReference>
<keyword evidence="3" id="KW-1185">Reference proteome</keyword>
<dbReference type="EMBL" id="BGPR01000019">
    <property type="protein sequence ID" value="GBL79659.1"/>
    <property type="molecule type" value="Genomic_DNA"/>
</dbReference>
<dbReference type="Proteomes" id="UP000499080">
    <property type="component" value="Unassembled WGS sequence"/>
</dbReference>
<dbReference type="Pfam" id="PF23055">
    <property type="entry name" value="DUF7041"/>
    <property type="match status" value="1"/>
</dbReference>
<gene>
    <name evidence="2" type="ORF">AVEN_18203_1</name>
</gene>
<accession>A0A4Y2AK89</accession>
<comment type="caution">
    <text evidence="2">The sequence shown here is derived from an EMBL/GenBank/DDBJ whole genome shotgun (WGS) entry which is preliminary data.</text>
</comment>
<dbReference type="OrthoDB" id="6433731at2759"/>
<dbReference type="PANTHER" id="PTHR33327:SF3">
    <property type="entry name" value="RNA-DIRECTED DNA POLYMERASE"/>
    <property type="match status" value="1"/>
</dbReference>
<organism evidence="2 3">
    <name type="scientific">Araneus ventricosus</name>
    <name type="common">Orbweaver spider</name>
    <name type="synonym">Epeira ventricosa</name>
    <dbReference type="NCBI Taxonomy" id="182803"/>
    <lineage>
        <taxon>Eukaryota</taxon>
        <taxon>Metazoa</taxon>
        <taxon>Ecdysozoa</taxon>
        <taxon>Arthropoda</taxon>
        <taxon>Chelicerata</taxon>
        <taxon>Arachnida</taxon>
        <taxon>Araneae</taxon>
        <taxon>Araneomorphae</taxon>
        <taxon>Entelegynae</taxon>
        <taxon>Araneoidea</taxon>
        <taxon>Araneidae</taxon>
        <taxon>Araneus</taxon>
    </lineage>
</organism>
<evidence type="ECO:0000313" key="2">
    <source>
        <dbReference type="EMBL" id="GBL79659.1"/>
    </source>
</evidence>
<reference evidence="2 3" key="1">
    <citation type="journal article" date="2019" name="Sci. Rep.">
        <title>Orb-weaving spider Araneus ventricosus genome elucidates the spidroin gene catalogue.</title>
        <authorList>
            <person name="Kono N."/>
            <person name="Nakamura H."/>
            <person name="Ohtoshi R."/>
            <person name="Moran D.A.P."/>
            <person name="Shinohara A."/>
            <person name="Yoshida Y."/>
            <person name="Fujiwara M."/>
            <person name="Mori M."/>
            <person name="Tomita M."/>
            <person name="Arakawa K."/>
        </authorList>
    </citation>
    <scope>NUCLEOTIDE SEQUENCE [LARGE SCALE GENOMIC DNA]</scope>
</reference>
<evidence type="ECO:0000313" key="3">
    <source>
        <dbReference type="Proteomes" id="UP000499080"/>
    </source>
</evidence>
<name>A0A4Y2AK89_ARAVE</name>
<protein>
    <recommendedName>
        <fullName evidence="1">DUF7041 domain-containing protein</fullName>
    </recommendedName>
</protein>
<dbReference type="PANTHER" id="PTHR33327">
    <property type="entry name" value="ENDONUCLEASE"/>
    <property type="match status" value="1"/>
</dbReference>
<sequence>MATHETAAVAITSFIQPDPALWFHMLESTFELTSLKPITEGKTKYNYVVAHLPPDIDTVVRDVIIQQDLSDPYTDLKRKIFDRCSETKTPEIRRLLARGIASLANYFAL</sequence>
<evidence type="ECO:0000259" key="1">
    <source>
        <dbReference type="Pfam" id="PF23055"/>
    </source>
</evidence>
<proteinExistence type="predicted"/>